<evidence type="ECO:0000256" key="1">
    <source>
        <dbReference type="SAM" id="MobiDB-lite"/>
    </source>
</evidence>
<evidence type="ECO:0000313" key="2">
    <source>
        <dbReference type="EMBL" id="AOJ09002.1"/>
    </source>
</evidence>
<gene>
    <name evidence="2" type="ORF">WS71_16555</name>
</gene>
<feature type="region of interest" description="Disordered" evidence="1">
    <location>
        <begin position="23"/>
        <end position="84"/>
    </location>
</feature>
<accession>A0A1B4FZ95</accession>
<evidence type="ECO:0000313" key="3">
    <source>
        <dbReference type="Proteomes" id="UP000067711"/>
    </source>
</evidence>
<organism evidence="2 3">
    <name type="scientific">Burkholderia mayonis</name>
    <dbReference type="NCBI Taxonomy" id="1385591"/>
    <lineage>
        <taxon>Bacteria</taxon>
        <taxon>Pseudomonadati</taxon>
        <taxon>Pseudomonadota</taxon>
        <taxon>Betaproteobacteria</taxon>
        <taxon>Burkholderiales</taxon>
        <taxon>Burkholderiaceae</taxon>
        <taxon>Burkholderia</taxon>
        <taxon>pseudomallei group</taxon>
    </lineage>
</organism>
<dbReference type="EMBL" id="CP013389">
    <property type="protein sequence ID" value="AOJ09002.1"/>
    <property type="molecule type" value="Genomic_DNA"/>
</dbReference>
<proteinExistence type="predicted"/>
<name>A0A1B4FZ95_9BURK</name>
<dbReference type="Proteomes" id="UP000067711">
    <property type="component" value="Chromosome 1"/>
</dbReference>
<protein>
    <submittedName>
        <fullName evidence="2">Uncharacterized protein</fullName>
    </submittedName>
</protein>
<sequence>MMNAHDAANVRANAMVYPMHVRKRRLTHADRGHPTKYRRVPPNDEPQAHARNASETPRRRMGRPKTVSIRCAPRIGMPPATDLQ</sequence>
<reference evidence="2 3" key="1">
    <citation type="submission" date="2015-12" db="EMBL/GenBank/DDBJ databases">
        <title>Diversity of Burkholderia near neighbor genomes.</title>
        <authorList>
            <person name="Sahl J."/>
            <person name="Wagner D."/>
            <person name="Keim P."/>
        </authorList>
    </citation>
    <scope>NUCLEOTIDE SEQUENCE [LARGE SCALE GENOMIC DNA]</scope>
    <source>
        <strain evidence="2 3">BDU8</strain>
    </source>
</reference>
<dbReference type="AlphaFoldDB" id="A0A1B4FZ95"/>